<sequence length="311" mass="35679">MFAAMTRGTTIRDLCLRFGPSNLRINERKLVQFGVLEGLIRRVHKYPLLLNESSDLQKSLSGVANLDEICCATGVTTQQLEDQLERDHNVVLRQTNAERVTRDKIIEAVRTRPFLYDQTLQTFKHIGMKNRNWMEVAKTVYGREDTATVNRVKIQWKSLRDAFVKQQRKRQSSTARVRPYVYETEMQFLMPHILLKEREDCGPEGDGLTVKNFDVKTEDCVSLNASFSGDSQTEIDAERETPAMEEFLWDQSIHPKTTNDRETHPVDAFFHGIAQTVKQLKPATIAKLKKAVANIVMDAELEEIEQNASYS</sequence>
<dbReference type="SMART" id="SM00595">
    <property type="entry name" value="MADF"/>
    <property type="match status" value="1"/>
</dbReference>
<evidence type="ECO:0000313" key="2">
    <source>
        <dbReference type="EMBL" id="KAH0819745.1"/>
    </source>
</evidence>
<dbReference type="GO" id="GO:0006357">
    <property type="term" value="P:regulation of transcription by RNA polymerase II"/>
    <property type="evidence" value="ECO:0007669"/>
    <property type="project" value="TreeGrafter"/>
</dbReference>
<comment type="caution">
    <text evidence="2">The sequence shown here is derived from an EMBL/GenBank/DDBJ whole genome shotgun (WGS) entry which is preliminary data.</text>
</comment>
<gene>
    <name evidence="2" type="ORF">GEV33_003047</name>
</gene>
<dbReference type="PANTHER" id="PTHR12243:SF67">
    <property type="entry name" value="COREPRESSOR OF PANGOLIN, ISOFORM A-RELATED"/>
    <property type="match status" value="1"/>
</dbReference>
<dbReference type="Proteomes" id="UP000719412">
    <property type="component" value="Unassembled WGS sequence"/>
</dbReference>
<dbReference type="InterPro" id="IPR006578">
    <property type="entry name" value="MADF-dom"/>
</dbReference>
<name>A0A8J6HJ66_TENMO</name>
<dbReference type="InterPro" id="IPR039353">
    <property type="entry name" value="TF_Adf1"/>
</dbReference>
<organism evidence="2 3">
    <name type="scientific">Tenebrio molitor</name>
    <name type="common">Yellow mealworm beetle</name>
    <dbReference type="NCBI Taxonomy" id="7067"/>
    <lineage>
        <taxon>Eukaryota</taxon>
        <taxon>Metazoa</taxon>
        <taxon>Ecdysozoa</taxon>
        <taxon>Arthropoda</taxon>
        <taxon>Hexapoda</taxon>
        <taxon>Insecta</taxon>
        <taxon>Pterygota</taxon>
        <taxon>Neoptera</taxon>
        <taxon>Endopterygota</taxon>
        <taxon>Coleoptera</taxon>
        <taxon>Polyphaga</taxon>
        <taxon>Cucujiformia</taxon>
        <taxon>Tenebrionidae</taxon>
        <taxon>Tenebrio</taxon>
    </lineage>
</organism>
<dbReference type="AlphaFoldDB" id="A0A8J6HJ66"/>
<feature type="domain" description="MADF" evidence="1">
    <location>
        <begin position="104"/>
        <end position="194"/>
    </location>
</feature>
<protein>
    <recommendedName>
        <fullName evidence="1">MADF domain-containing protein</fullName>
    </recommendedName>
</protein>
<dbReference type="InterPro" id="IPR009348">
    <property type="entry name" value="NPR2-like"/>
</dbReference>
<evidence type="ECO:0000259" key="1">
    <source>
        <dbReference type="PROSITE" id="PS51029"/>
    </source>
</evidence>
<dbReference type="PANTHER" id="PTHR12243">
    <property type="entry name" value="MADF DOMAIN TRANSCRIPTION FACTOR"/>
    <property type="match status" value="1"/>
</dbReference>
<evidence type="ECO:0000313" key="3">
    <source>
        <dbReference type="Proteomes" id="UP000719412"/>
    </source>
</evidence>
<dbReference type="Pfam" id="PF06218">
    <property type="entry name" value="NPR2"/>
    <property type="match status" value="1"/>
</dbReference>
<dbReference type="GO" id="GO:0005667">
    <property type="term" value="C:transcription regulator complex"/>
    <property type="evidence" value="ECO:0007669"/>
    <property type="project" value="TreeGrafter"/>
</dbReference>
<dbReference type="Pfam" id="PF10545">
    <property type="entry name" value="MADF_DNA_bdg"/>
    <property type="match status" value="1"/>
</dbReference>
<dbReference type="GO" id="GO:0005634">
    <property type="term" value="C:nucleus"/>
    <property type="evidence" value="ECO:0007669"/>
    <property type="project" value="TreeGrafter"/>
</dbReference>
<proteinExistence type="predicted"/>
<dbReference type="PROSITE" id="PS51029">
    <property type="entry name" value="MADF"/>
    <property type="match status" value="1"/>
</dbReference>
<keyword evidence="3" id="KW-1185">Reference proteome</keyword>
<dbReference type="EMBL" id="JABDTM020013838">
    <property type="protein sequence ID" value="KAH0819745.1"/>
    <property type="molecule type" value="Genomic_DNA"/>
</dbReference>
<accession>A0A8J6HJ66</accession>
<reference evidence="2" key="1">
    <citation type="journal article" date="2020" name="J Insects Food Feed">
        <title>The yellow mealworm (Tenebrio molitor) genome: a resource for the emerging insects as food and feed industry.</title>
        <authorList>
            <person name="Eriksson T."/>
            <person name="Andere A."/>
            <person name="Kelstrup H."/>
            <person name="Emery V."/>
            <person name="Picard C."/>
        </authorList>
    </citation>
    <scope>NUCLEOTIDE SEQUENCE</scope>
    <source>
        <strain evidence="2">Stoneville</strain>
        <tissue evidence="2">Whole head</tissue>
    </source>
</reference>
<reference evidence="2" key="2">
    <citation type="submission" date="2021-08" db="EMBL/GenBank/DDBJ databases">
        <authorList>
            <person name="Eriksson T."/>
        </authorList>
    </citation>
    <scope>NUCLEOTIDE SEQUENCE</scope>
    <source>
        <strain evidence="2">Stoneville</strain>
        <tissue evidence="2">Whole head</tissue>
    </source>
</reference>